<dbReference type="Proteomes" id="UP001479436">
    <property type="component" value="Unassembled WGS sequence"/>
</dbReference>
<keyword evidence="3" id="KW-1185">Reference proteome</keyword>
<organism evidence="2 3">
    <name type="scientific">Basidiobolus ranarum</name>
    <dbReference type="NCBI Taxonomy" id="34480"/>
    <lineage>
        <taxon>Eukaryota</taxon>
        <taxon>Fungi</taxon>
        <taxon>Fungi incertae sedis</taxon>
        <taxon>Zoopagomycota</taxon>
        <taxon>Entomophthoromycotina</taxon>
        <taxon>Basidiobolomycetes</taxon>
        <taxon>Basidiobolales</taxon>
        <taxon>Basidiobolaceae</taxon>
        <taxon>Basidiobolus</taxon>
    </lineage>
</organism>
<gene>
    <name evidence="2" type="ORF">K7432_018073</name>
</gene>
<dbReference type="InterPro" id="IPR042098">
    <property type="entry name" value="TauD-like_sf"/>
</dbReference>
<protein>
    <submittedName>
        <fullName evidence="2">Uncharacterized protein</fullName>
    </submittedName>
</protein>
<comment type="caution">
    <text evidence="2">The sequence shown here is derived from an EMBL/GenBank/DDBJ whole genome shotgun (WGS) entry which is preliminary data.</text>
</comment>
<feature type="non-terminal residue" evidence="2">
    <location>
        <position position="1"/>
    </location>
</feature>
<dbReference type="Gene3D" id="3.60.130.10">
    <property type="entry name" value="Clavaminate synthase-like"/>
    <property type="match status" value="1"/>
</dbReference>
<evidence type="ECO:0000256" key="1">
    <source>
        <dbReference type="ARBA" id="ARBA00023002"/>
    </source>
</evidence>
<sequence>CCTLRDQEFDHDNQVALDRRLDKLHIYSFVPTRDPDAYPQIGFSSAVATSKQIQGMLNLKGTWHTDISFEEQPVDPPFCKGKKYE</sequence>
<keyword evidence="1" id="KW-0560">Oxidoreductase</keyword>
<evidence type="ECO:0000313" key="3">
    <source>
        <dbReference type="Proteomes" id="UP001479436"/>
    </source>
</evidence>
<evidence type="ECO:0000313" key="2">
    <source>
        <dbReference type="EMBL" id="KAK9752045.1"/>
    </source>
</evidence>
<proteinExistence type="predicted"/>
<reference evidence="2 3" key="1">
    <citation type="submission" date="2023-04" db="EMBL/GenBank/DDBJ databases">
        <title>Genome of Basidiobolus ranarum AG-B5.</title>
        <authorList>
            <person name="Stajich J.E."/>
            <person name="Carter-House D."/>
            <person name="Gryganskyi A."/>
        </authorList>
    </citation>
    <scope>NUCLEOTIDE SEQUENCE [LARGE SCALE GENOMIC DNA]</scope>
    <source>
        <strain evidence="2 3">AG-B5</strain>
    </source>
</reference>
<dbReference type="EMBL" id="JASJQH010004973">
    <property type="protein sequence ID" value="KAK9752045.1"/>
    <property type="molecule type" value="Genomic_DNA"/>
</dbReference>
<name>A0ABR2WCL3_9FUNG</name>
<dbReference type="SUPFAM" id="SSF51197">
    <property type="entry name" value="Clavaminate synthase-like"/>
    <property type="match status" value="1"/>
</dbReference>
<accession>A0ABR2WCL3</accession>